<evidence type="ECO:0000256" key="3">
    <source>
        <dbReference type="ARBA" id="ARBA00023110"/>
    </source>
</evidence>
<dbReference type="SUPFAM" id="SSF54534">
    <property type="entry name" value="FKBP-like"/>
    <property type="match status" value="1"/>
</dbReference>
<dbReference type="GO" id="GO:0003755">
    <property type="term" value="F:peptidyl-prolyl cis-trans isomerase activity"/>
    <property type="evidence" value="ECO:0007669"/>
    <property type="project" value="UniProtKB-KW"/>
</dbReference>
<keyword evidence="4 5" id="KW-0413">Isomerase</keyword>
<feature type="domain" description="PPIase FKBP-type" evidence="6">
    <location>
        <begin position="20"/>
        <end position="108"/>
    </location>
</feature>
<evidence type="ECO:0000256" key="1">
    <source>
        <dbReference type="ARBA" id="ARBA00000971"/>
    </source>
</evidence>
<dbReference type="InterPro" id="IPR046357">
    <property type="entry name" value="PPIase_dom_sf"/>
</dbReference>
<keyword evidence="8" id="KW-1185">Reference proteome</keyword>
<dbReference type="GO" id="GO:0005737">
    <property type="term" value="C:cytoplasm"/>
    <property type="evidence" value="ECO:0007669"/>
    <property type="project" value="TreeGrafter"/>
</dbReference>
<dbReference type="Pfam" id="PF00254">
    <property type="entry name" value="FKBP_C"/>
    <property type="match status" value="1"/>
</dbReference>
<accession>A0A9Q0MV47</accession>
<dbReference type="OrthoDB" id="1902587at2759"/>
<evidence type="ECO:0000256" key="2">
    <source>
        <dbReference type="ARBA" id="ARBA00013194"/>
    </source>
</evidence>
<dbReference type="PANTHER" id="PTHR10516">
    <property type="entry name" value="PEPTIDYL-PROLYL CIS-TRANS ISOMERASE"/>
    <property type="match status" value="1"/>
</dbReference>
<dbReference type="Proteomes" id="UP001151699">
    <property type="component" value="Chromosome X"/>
</dbReference>
<dbReference type="AlphaFoldDB" id="A0A9Q0MV47"/>
<evidence type="ECO:0000259" key="6">
    <source>
        <dbReference type="PROSITE" id="PS50059"/>
    </source>
</evidence>
<name>A0A9Q0MV47_9DIPT</name>
<organism evidence="7 8">
    <name type="scientific">Pseudolycoriella hygida</name>
    <dbReference type="NCBI Taxonomy" id="35572"/>
    <lineage>
        <taxon>Eukaryota</taxon>
        <taxon>Metazoa</taxon>
        <taxon>Ecdysozoa</taxon>
        <taxon>Arthropoda</taxon>
        <taxon>Hexapoda</taxon>
        <taxon>Insecta</taxon>
        <taxon>Pterygota</taxon>
        <taxon>Neoptera</taxon>
        <taxon>Endopterygota</taxon>
        <taxon>Diptera</taxon>
        <taxon>Nematocera</taxon>
        <taxon>Sciaroidea</taxon>
        <taxon>Sciaridae</taxon>
        <taxon>Pseudolycoriella</taxon>
    </lineage>
</organism>
<comment type="caution">
    <text evidence="7">The sequence shown here is derived from an EMBL/GenBank/DDBJ whole genome shotgun (WGS) entry which is preliminary data.</text>
</comment>
<dbReference type="Gene3D" id="3.10.50.40">
    <property type="match status" value="1"/>
</dbReference>
<dbReference type="PANTHER" id="PTHR10516:SF443">
    <property type="entry name" value="FK506-BINDING PROTEIN 59-RELATED"/>
    <property type="match status" value="1"/>
</dbReference>
<sequence>MGIKFENIKSGDGATFPEKGQTVTVHYTGTLSDGKKFDSSRDRNEPLKFKVGGGQVIKGWEDAITQMSVGQRARVTCPPEMAYGAAGKPPLIPKNSTLVFDIELIGVETSKAKGGGGNASGGKKGKK</sequence>
<dbReference type="InterPro" id="IPR050689">
    <property type="entry name" value="FKBP-type_PPIase"/>
</dbReference>
<protein>
    <recommendedName>
        <fullName evidence="2 5">peptidylprolyl isomerase</fullName>
        <ecNumber evidence="2 5">5.2.1.8</ecNumber>
    </recommendedName>
</protein>
<evidence type="ECO:0000256" key="5">
    <source>
        <dbReference type="PROSITE-ProRule" id="PRU00277"/>
    </source>
</evidence>
<reference evidence="7" key="1">
    <citation type="submission" date="2022-07" db="EMBL/GenBank/DDBJ databases">
        <authorList>
            <person name="Trinca V."/>
            <person name="Uliana J.V.C."/>
            <person name="Torres T.T."/>
            <person name="Ward R.J."/>
            <person name="Monesi N."/>
        </authorList>
    </citation>
    <scope>NUCLEOTIDE SEQUENCE</scope>
    <source>
        <strain evidence="7">HSMRA1968</strain>
        <tissue evidence="7">Whole embryos</tissue>
    </source>
</reference>
<evidence type="ECO:0000313" key="7">
    <source>
        <dbReference type="EMBL" id="KAJ6638587.1"/>
    </source>
</evidence>
<dbReference type="FunFam" id="3.10.50.40:FF:000025">
    <property type="entry name" value="Peptidylprolyl isomerase"/>
    <property type="match status" value="1"/>
</dbReference>
<dbReference type="InterPro" id="IPR001179">
    <property type="entry name" value="PPIase_FKBP_dom"/>
</dbReference>
<keyword evidence="3 5" id="KW-0697">Rotamase</keyword>
<dbReference type="EC" id="5.2.1.8" evidence="2 5"/>
<dbReference type="PROSITE" id="PS50059">
    <property type="entry name" value="FKBP_PPIASE"/>
    <property type="match status" value="1"/>
</dbReference>
<evidence type="ECO:0000256" key="4">
    <source>
        <dbReference type="ARBA" id="ARBA00023235"/>
    </source>
</evidence>
<gene>
    <name evidence="7" type="primary">fkbp1a</name>
    <name evidence="7" type="ORF">Bhyg_11324</name>
</gene>
<proteinExistence type="predicted"/>
<dbReference type="EMBL" id="WJQU01000003">
    <property type="protein sequence ID" value="KAJ6638587.1"/>
    <property type="molecule type" value="Genomic_DNA"/>
</dbReference>
<evidence type="ECO:0000313" key="8">
    <source>
        <dbReference type="Proteomes" id="UP001151699"/>
    </source>
</evidence>
<comment type="catalytic activity">
    <reaction evidence="1 5">
        <text>[protein]-peptidylproline (omega=180) = [protein]-peptidylproline (omega=0)</text>
        <dbReference type="Rhea" id="RHEA:16237"/>
        <dbReference type="Rhea" id="RHEA-COMP:10747"/>
        <dbReference type="Rhea" id="RHEA-COMP:10748"/>
        <dbReference type="ChEBI" id="CHEBI:83833"/>
        <dbReference type="ChEBI" id="CHEBI:83834"/>
        <dbReference type="EC" id="5.2.1.8"/>
    </reaction>
</comment>